<dbReference type="SUPFAM" id="SSF50729">
    <property type="entry name" value="PH domain-like"/>
    <property type="match status" value="1"/>
</dbReference>
<organism evidence="1 2">
    <name type="scientific">Gonium pectorale</name>
    <name type="common">Green alga</name>
    <dbReference type="NCBI Taxonomy" id="33097"/>
    <lineage>
        <taxon>Eukaryota</taxon>
        <taxon>Viridiplantae</taxon>
        <taxon>Chlorophyta</taxon>
        <taxon>core chlorophytes</taxon>
        <taxon>Chlorophyceae</taxon>
        <taxon>CS clade</taxon>
        <taxon>Chlamydomonadales</taxon>
        <taxon>Volvocaceae</taxon>
        <taxon>Gonium</taxon>
    </lineage>
</organism>
<dbReference type="Proteomes" id="UP000075714">
    <property type="component" value="Unassembled WGS sequence"/>
</dbReference>
<dbReference type="AlphaFoldDB" id="A0A150H389"/>
<evidence type="ECO:0008006" key="3">
    <source>
        <dbReference type="Google" id="ProtNLM"/>
    </source>
</evidence>
<sequence length="141" mass="15222">MLLKASPKFTEPFSISQITRNVSIGRAARREMDVASSFGGAVAESYAAMSGYLHWFTRADDARPVDSLALGRSAIEEGKAPRFNILETPKGAGWLSNIRARRVSFQAASVEECCEWAIAIREAIAVAAGKQLVFEEEGGVA</sequence>
<evidence type="ECO:0000313" key="1">
    <source>
        <dbReference type="EMBL" id="KXZ56636.1"/>
    </source>
</evidence>
<gene>
    <name evidence="1" type="ORF">GPECTOR_1g573</name>
</gene>
<name>A0A150H389_GONPE</name>
<evidence type="ECO:0000313" key="2">
    <source>
        <dbReference type="Proteomes" id="UP000075714"/>
    </source>
</evidence>
<accession>A0A150H389</accession>
<comment type="caution">
    <text evidence="1">The sequence shown here is derived from an EMBL/GenBank/DDBJ whole genome shotgun (WGS) entry which is preliminary data.</text>
</comment>
<dbReference type="OrthoDB" id="540564at2759"/>
<proteinExistence type="predicted"/>
<dbReference type="EMBL" id="LSYV01000002">
    <property type="protein sequence ID" value="KXZ56636.1"/>
    <property type="molecule type" value="Genomic_DNA"/>
</dbReference>
<keyword evidence="2" id="KW-1185">Reference proteome</keyword>
<reference evidence="2" key="1">
    <citation type="journal article" date="2016" name="Nat. Commun.">
        <title>The Gonium pectorale genome demonstrates co-option of cell cycle regulation during the evolution of multicellularity.</title>
        <authorList>
            <person name="Hanschen E.R."/>
            <person name="Marriage T.N."/>
            <person name="Ferris P.J."/>
            <person name="Hamaji T."/>
            <person name="Toyoda A."/>
            <person name="Fujiyama A."/>
            <person name="Neme R."/>
            <person name="Noguchi H."/>
            <person name="Minakuchi Y."/>
            <person name="Suzuki M."/>
            <person name="Kawai-Toyooka H."/>
            <person name="Smith D.R."/>
            <person name="Sparks H."/>
            <person name="Anderson J."/>
            <person name="Bakaric R."/>
            <person name="Luria V."/>
            <person name="Karger A."/>
            <person name="Kirschner M.W."/>
            <person name="Durand P.M."/>
            <person name="Michod R.E."/>
            <person name="Nozaki H."/>
            <person name="Olson B.J."/>
        </authorList>
    </citation>
    <scope>NUCLEOTIDE SEQUENCE [LARGE SCALE GENOMIC DNA]</scope>
    <source>
        <strain evidence="2">NIES-2863</strain>
    </source>
</reference>
<protein>
    <recommendedName>
        <fullName evidence="3">PH domain-containing protein</fullName>
    </recommendedName>
</protein>